<evidence type="ECO:0000256" key="4">
    <source>
        <dbReference type="ARBA" id="ARBA00023004"/>
    </source>
</evidence>
<accession>A0A4Y1MSZ6</accession>
<dbReference type="InterPro" id="IPR027443">
    <property type="entry name" value="IPNS-like_sf"/>
</dbReference>
<evidence type="ECO:0000256" key="1">
    <source>
        <dbReference type="ARBA" id="ARBA00008056"/>
    </source>
</evidence>
<evidence type="ECO:0000259" key="6">
    <source>
        <dbReference type="PROSITE" id="PS51471"/>
    </source>
</evidence>
<dbReference type="InterPro" id="IPR026992">
    <property type="entry name" value="DIOX_N"/>
</dbReference>
<evidence type="ECO:0000313" key="7">
    <source>
        <dbReference type="EMBL" id="AWV20594.1"/>
    </source>
</evidence>
<dbReference type="InterPro" id="IPR005123">
    <property type="entry name" value="Oxoglu/Fe-dep_dioxygenase_dom"/>
</dbReference>
<dbReference type="GO" id="GO:0046872">
    <property type="term" value="F:metal ion binding"/>
    <property type="evidence" value="ECO:0007669"/>
    <property type="project" value="UniProtKB-KW"/>
</dbReference>
<keyword evidence="4 5" id="KW-0408">Iron</keyword>
<dbReference type="PANTHER" id="PTHR10209">
    <property type="entry name" value="OXIDOREDUCTASE, 2OG-FE II OXYGENASE FAMILY PROTEIN"/>
    <property type="match status" value="1"/>
</dbReference>
<dbReference type="Pfam" id="PF03171">
    <property type="entry name" value="2OG-FeII_Oxy"/>
    <property type="match status" value="1"/>
</dbReference>
<protein>
    <submittedName>
        <fullName evidence="7">2OG-Fe(II) oxygenase superfamily protein</fullName>
    </submittedName>
</protein>
<dbReference type="RefSeq" id="WP_168550415.1">
    <property type="nucleotide sequence ID" value="NZ_CP025188.1"/>
</dbReference>
<dbReference type="Pfam" id="PF14226">
    <property type="entry name" value="DIOX_N"/>
    <property type="match status" value="1"/>
</dbReference>
<name>A0A4Y1MSZ6_9PROT</name>
<keyword evidence="7" id="KW-0614">Plasmid</keyword>
<evidence type="ECO:0000256" key="3">
    <source>
        <dbReference type="ARBA" id="ARBA00023002"/>
    </source>
</evidence>
<organism evidence="7">
    <name type="scientific">Roseomonas mucosa</name>
    <dbReference type="NCBI Taxonomy" id="207340"/>
    <lineage>
        <taxon>Bacteria</taxon>
        <taxon>Pseudomonadati</taxon>
        <taxon>Pseudomonadota</taxon>
        <taxon>Alphaproteobacteria</taxon>
        <taxon>Acetobacterales</taxon>
        <taxon>Roseomonadaceae</taxon>
        <taxon>Roseomonas</taxon>
    </lineage>
</organism>
<keyword evidence="2 5" id="KW-0479">Metal-binding</keyword>
<evidence type="ECO:0000256" key="2">
    <source>
        <dbReference type="ARBA" id="ARBA00022723"/>
    </source>
</evidence>
<dbReference type="PROSITE" id="PS51471">
    <property type="entry name" value="FE2OG_OXY"/>
    <property type="match status" value="1"/>
</dbReference>
<geneLocation type="plasmid" evidence="7">
    <name>p1-AD2</name>
</geneLocation>
<sequence length="334" mass="37374">MDTRDPTPTTQADLPQFLPIVDLSDLGTQAGDVRIALALDDAFGRIGFAYFTGTPLSTAEQEAIFAASRRFHAMPDEAKRTVSMNAYHRGYMAPNTSLIETSSVARVTRPNFSESFMFMHEVPPEDPRFGQPLQGPNNWPAELPGFREVVLAYQAKMEVFCRRLLRPLAMALDLPPEHFLPFFEKPTTFLRLLHYPPQAPDSPDDAFGSAPHTDYGLITVLLQDMSGGLEVRRADGTWLKAPPISGSYVVNVGDMLSCWTNGRWQSTPHRVKNLSGHGRHSCPYFFDMDMDAVVECLPGCASPENPPRFPPVRYGDYLLERLNRNYAYRKTGTA</sequence>
<reference evidence="7" key="1">
    <citation type="submission" date="2017-12" db="EMBL/GenBank/DDBJ databases">
        <authorList>
            <person name="Martens C."/>
            <person name="Dahlstrom E."/>
            <person name="Barbian K."/>
            <person name="Sykora L."/>
            <person name="Ricklefs S."/>
            <person name="Bruno D."/>
            <person name="Anzick I."/>
            <person name="Myles I."/>
            <person name="Datta S.K."/>
        </authorList>
    </citation>
    <scope>NUCLEOTIDE SEQUENCE</scope>
    <source>
        <strain evidence="7">AD2</strain>
        <plasmid evidence="7">p1-AD2</plasmid>
    </source>
</reference>
<dbReference type="GO" id="GO:0016491">
    <property type="term" value="F:oxidoreductase activity"/>
    <property type="evidence" value="ECO:0007669"/>
    <property type="project" value="UniProtKB-KW"/>
</dbReference>
<gene>
    <name evidence="7" type="ORF">RADP37_02238b</name>
</gene>
<dbReference type="EMBL" id="CP025188">
    <property type="protein sequence ID" value="AWV20594.1"/>
    <property type="molecule type" value="Genomic_DNA"/>
</dbReference>
<dbReference type="InterPro" id="IPR044861">
    <property type="entry name" value="IPNS-like_FE2OG_OXY"/>
</dbReference>
<dbReference type="AlphaFoldDB" id="A0A4Y1MSZ6"/>
<feature type="domain" description="Fe2OG dioxygenase" evidence="6">
    <location>
        <begin position="186"/>
        <end position="288"/>
    </location>
</feature>
<evidence type="ECO:0000256" key="5">
    <source>
        <dbReference type="RuleBase" id="RU003682"/>
    </source>
</evidence>
<keyword evidence="3 5" id="KW-0560">Oxidoreductase</keyword>
<dbReference type="PANTHER" id="PTHR10209:SF881">
    <property type="entry name" value="FI07970P-RELATED"/>
    <property type="match status" value="1"/>
</dbReference>
<proteinExistence type="inferred from homology"/>
<dbReference type="Gene3D" id="2.60.120.330">
    <property type="entry name" value="B-lactam Antibiotic, Isopenicillin N Synthase, Chain"/>
    <property type="match status" value="1"/>
</dbReference>
<comment type="similarity">
    <text evidence="1 5">Belongs to the iron/ascorbate-dependent oxidoreductase family.</text>
</comment>
<dbReference type="PRINTS" id="PR00682">
    <property type="entry name" value="IPNSYNTHASE"/>
</dbReference>
<dbReference type="SUPFAM" id="SSF51197">
    <property type="entry name" value="Clavaminate synthase-like"/>
    <property type="match status" value="1"/>
</dbReference>